<sequence>MLDKKHAALPQDEKDPNTYSLGQLGQHNVVIACLGSGTTGANSAAIAAANMLRSFPNIRFGLMVGIGGGVPSEPNDDPRKDIRLGDVVVCNPGTKYGGVVQYDFGKTIESGKFIYTSSLNKPPTILLNGVLTLRAQHLEKGSAIPQYISKMLALHPIMKQDFQYQGSQHDRLFEADYDHKDSRESCRNCDETRLLHREPRVTNDPVTHYGLIASANQVMRHGATRERLRREHGMLCFEMEAAGLMDNFPCLVVRGICDYSDTHKNKRWQGYAAATAAAYAKELLETISVAQVTSTKEAIEVTQLSQQHSEILDWLTKADYGAMHADSLKKWQPGTGKWFLQHQLFAAWRNGDIRTLFCPGIPGAGKTTIASAVIEYVRPAQHDKESGVAFLYCNYGRKNEQTTEALLAILLRQLAEYHPSIPNSVKLLHASHMREKTRPSLQNLYDTLCDVAKSYKRLFLVVDALDECLDDTRRAVLLQLRNLQKTTGFLLMVTSRYLDTLEQEFKGDAQIKIQADAGDVDSYLEGQRATLPECLKADSALWQTVKDCIIGAVDGMCVSTPTSPIGPIFNL</sequence>
<keyword evidence="6" id="KW-1185">Reference proteome</keyword>
<evidence type="ECO:0000256" key="2">
    <source>
        <dbReference type="SAM" id="MobiDB-lite"/>
    </source>
</evidence>
<gene>
    <name evidence="5" type="ORF">GP486_005573</name>
</gene>
<proteinExistence type="predicted"/>
<dbReference type="PANTHER" id="PTHR46082:SF11">
    <property type="entry name" value="AAA+ ATPASE DOMAIN-CONTAINING PROTEIN-RELATED"/>
    <property type="match status" value="1"/>
</dbReference>
<keyword evidence="1" id="KW-0677">Repeat</keyword>
<dbReference type="InterPro" id="IPR027417">
    <property type="entry name" value="P-loop_NTPase"/>
</dbReference>
<dbReference type="Proteomes" id="UP000750711">
    <property type="component" value="Unassembled WGS sequence"/>
</dbReference>
<organism evidence="5 6">
    <name type="scientific">Trichoglossum hirsutum</name>
    <dbReference type="NCBI Taxonomy" id="265104"/>
    <lineage>
        <taxon>Eukaryota</taxon>
        <taxon>Fungi</taxon>
        <taxon>Dikarya</taxon>
        <taxon>Ascomycota</taxon>
        <taxon>Pezizomycotina</taxon>
        <taxon>Geoglossomycetes</taxon>
        <taxon>Geoglossales</taxon>
        <taxon>Geoglossaceae</taxon>
        <taxon>Trichoglossum</taxon>
    </lineage>
</organism>
<evidence type="ECO:0008006" key="7">
    <source>
        <dbReference type="Google" id="ProtNLM"/>
    </source>
</evidence>
<dbReference type="InterPro" id="IPR053137">
    <property type="entry name" value="NLR-like"/>
</dbReference>
<comment type="caution">
    <text evidence="5">The sequence shown here is derived from an EMBL/GenBank/DDBJ whole genome shotgun (WGS) entry which is preliminary data.</text>
</comment>
<dbReference type="Pfam" id="PF24883">
    <property type="entry name" value="NPHP3_N"/>
    <property type="match status" value="1"/>
</dbReference>
<evidence type="ECO:0000259" key="4">
    <source>
        <dbReference type="Pfam" id="PF24883"/>
    </source>
</evidence>
<dbReference type="GO" id="GO:0009116">
    <property type="term" value="P:nucleoside metabolic process"/>
    <property type="evidence" value="ECO:0007669"/>
    <property type="project" value="InterPro"/>
</dbReference>
<evidence type="ECO:0000256" key="1">
    <source>
        <dbReference type="ARBA" id="ARBA00022737"/>
    </source>
</evidence>
<protein>
    <recommendedName>
        <fullName evidence="7">Nucleoside phosphorylase domain-containing protein</fullName>
    </recommendedName>
</protein>
<dbReference type="InterPro" id="IPR000845">
    <property type="entry name" value="Nucleoside_phosphorylase_d"/>
</dbReference>
<name>A0A9P8L938_9PEZI</name>
<evidence type="ECO:0000313" key="5">
    <source>
        <dbReference type="EMBL" id="KAH0556570.1"/>
    </source>
</evidence>
<feature type="compositionally biased region" description="Basic and acidic residues" evidence="2">
    <location>
        <begin position="1"/>
        <end position="16"/>
    </location>
</feature>
<dbReference type="EMBL" id="JAGHQM010001066">
    <property type="protein sequence ID" value="KAH0556570.1"/>
    <property type="molecule type" value="Genomic_DNA"/>
</dbReference>
<accession>A0A9P8L938</accession>
<feature type="region of interest" description="Disordered" evidence="2">
    <location>
        <begin position="1"/>
        <end position="20"/>
    </location>
</feature>
<feature type="domain" description="Nephrocystin 3-like N-terminal" evidence="4">
    <location>
        <begin position="334"/>
        <end position="496"/>
    </location>
</feature>
<dbReference type="SUPFAM" id="SSF52540">
    <property type="entry name" value="P-loop containing nucleoside triphosphate hydrolases"/>
    <property type="match status" value="1"/>
</dbReference>
<dbReference type="Pfam" id="PF01048">
    <property type="entry name" value="PNP_UDP_1"/>
    <property type="match status" value="1"/>
</dbReference>
<dbReference type="SUPFAM" id="SSF53167">
    <property type="entry name" value="Purine and uridine phosphorylases"/>
    <property type="match status" value="1"/>
</dbReference>
<dbReference type="AlphaFoldDB" id="A0A9P8L938"/>
<feature type="domain" description="Nucleoside phosphorylase" evidence="3">
    <location>
        <begin position="17"/>
        <end position="277"/>
    </location>
</feature>
<dbReference type="InterPro" id="IPR056884">
    <property type="entry name" value="NPHP3-like_N"/>
</dbReference>
<dbReference type="Gene3D" id="3.40.50.1580">
    <property type="entry name" value="Nucleoside phosphorylase domain"/>
    <property type="match status" value="1"/>
</dbReference>
<dbReference type="GO" id="GO:0003824">
    <property type="term" value="F:catalytic activity"/>
    <property type="evidence" value="ECO:0007669"/>
    <property type="project" value="InterPro"/>
</dbReference>
<reference evidence="5" key="1">
    <citation type="submission" date="2021-03" db="EMBL/GenBank/DDBJ databases">
        <title>Comparative genomics and phylogenomic investigation of the class Geoglossomycetes provide insights into ecological specialization and systematics.</title>
        <authorList>
            <person name="Melie T."/>
            <person name="Pirro S."/>
            <person name="Miller A.N."/>
            <person name="Quandt A."/>
        </authorList>
    </citation>
    <scope>NUCLEOTIDE SEQUENCE</scope>
    <source>
        <strain evidence="5">CAQ_001_2017</strain>
    </source>
</reference>
<dbReference type="Gene3D" id="3.40.50.300">
    <property type="entry name" value="P-loop containing nucleotide triphosphate hydrolases"/>
    <property type="match status" value="1"/>
</dbReference>
<dbReference type="InterPro" id="IPR035994">
    <property type="entry name" value="Nucleoside_phosphorylase_sf"/>
</dbReference>
<evidence type="ECO:0000259" key="3">
    <source>
        <dbReference type="Pfam" id="PF01048"/>
    </source>
</evidence>
<dbReference type="PANTHER" id="PTHR46082">
    <property type="entry name" value="ATP/GTP-BINDING PROTEIN-RELATED"/>
    <property type="match status" value="1"/>
</dbReference>
<evidence type="ECO:0000313" key="6">
    <source>
        <dbReference type="Proteomes" id="UP000750711"/>
    </source>
</evidence>
<dbReference type="PROSITE" id="PS51257">
    <property type="entry name" value="PROKAR_LIPOPROTEIN"/>
    <property type="match status" value="1"/>
</dbReference>